<evidence type="ECO:0000313" key="2">
    <source>
        <dbReference type="Proteomes" id="UP000266177"/>
    </source>
</evidence>
<dbReference type="EMBL" id="QYZD01000014">
    <property type="protein sequence ID" value="RJG22765.1"/>
    <property type="molecule type" value="Genomic_DNA"/>
</dbReference>
<dbReference type="NCBIfam" id="TIGR03578">
    <property type="entry name" value="EF_0831"/>
    <property type="match status" value="1"/>
</dbReference>
<evidence type="ECO:0000313" key="1">
    <source>
        <dbReference type="EMBL" id="RJG22765.1"/>
    </source>
</evidence>
<dbReference type="InterPro" id="IPR020037">
    <property type="entry name" value="DUF4312"/>
</dbReference>
<proteinExistence type="predicted"/>
<sequence>MFHVWEQKIEIEGKGDSKAAAFQQALSGIKKKLAQEIPDVLLQIEPQNVEVLSAKEARYTERFLGLFFPRVRARYEIRVRIHIKIRAVKLDEIAFEQQTESLSPPQRILHLR</sequence>
<reference evidence="1 2" key="1">
    <citation type="submission" date="2018-09" db="EMBL/GenBank/DDBJ databases">
        <title>Paenibacillus SK2017-BO5.</title>
        <authorList>
            <person name="Piskunova J.V."/>
            <person name="Dubiley S.A."/>
            <person name="Severinov K.V."/>
        </authorList>
    </citation>
    <scope>NUCLEOTIDE SEQUENCE [LARGE SCALE GENOMIC DNA]</scope>
    <source>
        <strain evidence="1 2">BO5</strain>
    </source>
</reference>
<name>A0A3A3GHJ1_PANTH</name>
<accession>A0A3A3GHJ1</accession>
<gene>
    <name evidence="1" type="ORF">DQX05_16135</name>
</gene>
<dbReference type="Proteomes" id="UP000266177">
    <property type="component" value="Unassembled WGS sequence"/>
</dbReference>
<dbReference type="AlphaFoldDB" id="A0A3A3GHJ1"/>
<dbReference type="OrthoDB" id="4202626at2"/>
<comment type="caution">
    <text evidence="1">The sequence shown here is derived from an EMBL/GenBank/DDBJ whole genome shotgun (WGS) entry which is preliminary data.</text>
</comment>
<protein>
    <submittedName>
        <fullName evidence="1">DUF4312 family protein</fullName>
    </submittedName>
</protein>
<dbReference type="Pfam" id="PF14189">
    <property type="entry name" value="DUF4312"/>
    <property type="match status" value="1"/>
</dbReference>
<dbReference type="RefSeq" id="WP_119794575.1">
    <property type="nucleotide sequence ID" value="NZ_QYZD01000014.1"/>
</dbReference>
<organism evidence="1 2">
    <name type="scientific">Paenibacillus thiaminolyticus</name>
    <name type="common">Bacillus thiaminolyticus</name>
    <dbReference type="NCBI Taxonomy" id="49283"/>
    <lineage>
        <taxon>Bacteria</taxon>
        <taxon>Bacillati</taxon>
        <taxon>Bacillota</taxon>
        <taxon>Bacilli</taxon>
        <taxon>Bacillales</taxon>
        <taxon>Paenibacillaceae</taxon>
        <taxon>Paenibacillus</taxon>
    </lineage>
</organism>